<reference evidence="4 5" key="1">
    <citation type="submission" date="2024-04" db="EMBL/GenBank/DDBJ databases">
        <title>WGS of bacteria from Torrens River.</title>
        <authorList>
            <person name="Wyrsch E.R."/>
            <person name="Drigo B."/>
        </authorList>
    </citation>
    <scope>NUCLEOTIDE SEQUENCE [LARGE SCALE GENOMIC DNA]</scope>
    <source>
        <strain evidence="4 5">TWI391</strain>
    </source>
</reference>
<dbReference type="Pfam" id="PF12771">
    <property type="entry name" value="SusD-like_2"/>
    <property type="match status" value="1"/>
</dbReference>
<dbReference type="SUPFAM" id="SSF48452">
    <property type="entry name" value="TPR-like"/>
    <property type="match status" value="1"/>
</dbReference>
<protein>
    <submittedName>
        <fullName evidence="4">SusD/RagB family nutrient-binding outer membrane lipoprotein</fullName>
    </submittedName>
</protein>
<keyword evidence="3" id="KW-0732">Signal</keyword>
<dbReference type="Proteomes" id="UP001409291">
    <property type="component" value="Unassembled WGS sequence"/>
</dbReference>
<keyword evidence="5" id="KW-1185">Reference proteome</keyword>
<keyword evidence="4" id="KW-0449">Lipoprotein</keyword>
<evidence type="ECO:0000313" key="5">
    <source>
        <dbReference type="Proteomes" id="UP001409291"/>
    </source>
</evidence>
<evidence type="ECO:0000313" key="4">
    <source>
        <dbReference type="EMBL" id="MEN5379810.1"/>
    </source>
</evidence>
<comment type="caution">
    <text evidence="4">The sequence shown here is derived from an EMBL/GenBank/DDBJ whole genome shotgun (WGS) entry which is preliminary data.</text>
</comment>
<feature type="chain" id="PRO_5045138298" evidence="3">
    <location>
        <begin position="25"/>
        <end position="532"/>
    </location>
</feature>
<feature type="coiled-coil region" evidence="1">
    <location>
        <begin position="174"/>
        <end position="201"/>
    </location>
</feature>
<dbReference type="Gene3D" id="1.25.40.390">
    <property type="match status" value="1"/>
</dbReference>
<feature type="signal peptide" evidence="3">
    <location>
        <begin position="1"/>
        <end position="24"/>
    </location>
</feature>
<evidence type="ECO:0000256" key="2">
    <source>
        <dbReference type="SAM" id="MobiDB-lite"/>
    </source>
</evidence>
<proteinExistence type="predicted"/>
<dbReference type="InterPro" id="IPR011990">
    <property type="entry name" value="TPR-like_helical_dom_sf"/>
</dbReference>
<evidence type="ECO:0000256" key="3">
    <source>
        <dbReference type="SAM" id="SignalP"/>
    </source>
</evidence>
<accession>A0ABV0BZ19</accession>
<dbReference type="RefSeq" id="WP_346582671.1">
    <property type="nucleotide sequence ID" value="NZ_JBDJLH010000009.1"/>
</dbReference>
<dbReference type="PROSITE" id="PS51257">
    <property type="entry name" value="PROKAR_LIPOPROTEIN"/>
    <property type="match status" value="1"/>
</dbReference>
<name>A0ABV0BZ19_9SPHI</name>
<gene>
    <name evidence="4" type="ORF">ABE541_21265</name>
</gene>
<organism evidence="4 5">
    <name type="scientific">Sphingobacterium kitahiroshimense</name>
    <dbReference type="NCBI Taxonomy" id="470446"/>
    <lineage>
        <taxon>Bacteria</taxon>
        <taxon>Pseudomonadati</taxon>
        <taxon>Bacteroidota</taxon>
        <taxon>Sphingobacteriia</taxon>
        <taxon>Sphingobacteriales</taxon>
        <taxon>Sphingobacteriaceae</taxon>
        <taxon>Sphingobacterium</taxon>
    </lineage>
</organism>
<dbReference type="InterPro" id="IPR041662">
    <property type="entry name" value="SusD-like_2"/>
</dbReference>
<evidence type="ECO:0000256" key="1">
    <source>
        <dbReference type="SAM" id="Coils"/>
    </source>
</evidence>
<keyword evidence="1" id="KW-0175">Coiled coil</keyword>
<sequence length="532" mass="60012">MRKIFKPIISGLAVTLLLSAGSCTKDFEKINTDPNAYTNENFNPNYLLSTSQLTYTGSTDFAYDTWRANLIYASTMMQGFSTVVSYWAGDKYILNEAYTTAYWGTSAVGAYSEQVRNIADLVYNTKGKPEYNNLHQIARIWKALIFARLTDLYGDIPYSEAGLGYHDKIYTPKYDKQQDIYNDLLKEVDEATNALTASSENLVGDVIYRGDINKWKKFGNSFILRLAMRLIKVDENKAKEYANKVINKTMTSNDDNAYLKHETSGARVTQNRNSQVLLGDGGQEHFYTKWSKTFIDFLKKSNDPRLAKIAVTKLYLSDGNKDQNASFITDPAKQKGMPNGKDLGAKPEYNIASDLNFTKMDEYSSAHPEMIKREAPTFILTYAETELLWAEAAQRWSIGGSASQHYKNGVKAGLTYLNQYSSTLGISEAEAEEYVIKNPLNTSDALNQINSQYWAHTITMLDFYETWSNWRRTGYPILISIGNYPGNATGGTIPRRFPYPVMEAAENPENYKAASNAVTGGDKLTGRVWWDK</sequence>
<dbReference type="EMBL" id="JBDJNQ010000012">
    <property type="protein sequence ID" value="MEN5379810.1"/>
    <property type="molecule type" value="Genomic_DNA"/>
</dbReference>
<feature type="region of interest" description="Disordered" evidence="2">
    <location>
        <begin position="326"/>
        <end position="345"/>
    </location>
</feature>